<feature type="signal peptide" evidence="4">
    <location>
        <begin position="1"/>
        <end position="20"/>
    </location>
</feature>
<feature type="transmembrane region" description="Helical" evidence="3">
    <location>
        <begin position="92"/>
        <end position="118"/>
    </location>
</feature>
<dbReference type="InterPro" id="IPR017441">
    <property type="entry name" value="Protein_kinase_ATP_BS"/>
</dbReference>
<keyword evidence="2" id="KW-0067">ATP-binding</keyword>
<keyword evidence="3" id="KW-0472">Membrane</keyword>
<comment type="caution">
    <text evidence="6">The sequence shown here is derived from an EMBL/GenBank/DDBJ whole genome shotgun (WGS) entry which is preliminary data.</text>
</comment>
<evidence type="ECO:0000313" key="7">
    <source>
        <dbReference type="Proteomes" id="UP000525078"/>
    </source>
</evidence>
<dbReference type="PANTHER" id="PTHR47976">
    <property type="entry name" value="G-TYPE LECTIN S-RECEPTOR-LIKE SERINE/THREONINE-PROTEIN KINASE SD2-5"/>
    <property type="match status" value="1"/>
</dbReference>
<keyword evidence="2" id="KW-0547">Nucleotide-binding</keyword>
<keyword evidence="3" id="KW-0812">Transmembrane</keyword>
<gene>
    <name evidence="6" type="ORF">F8388_005313</name>
</gene>
<dbReference type="Gene3D" id="1.10.510.10">
    <property type="entry name" value="Transferase(Phosphotransferase) domain 1"/>
    <property type="match status" value="2"/>
</dbReference>
<dbReference type="Pfam" id="PF07714">
    <property type="entry name" value="PK_Tyr_Ser-Thr"/>
    <property type="match status" value="1"/>
</dbReference>
<feature type="domain" description="Serine-threonine/tyrosine-protein kinase catalytic" evidence="5">
    <location>
        <begin position="155"/>
        <end position="206"/>
    </location>
</feature>
<evidence type="ECO:0000313" key="6">
    <source>
        <dbReference type="EMBL" id="KAF4359204.1"/>
    </source>
</evidence>
<dbReference type="PROSITE" id="PS00107">
    <property type="entry name" value="PROTEIN_KINASE_ATP"/>
    <property type="match status" value="1"/>
</dbReference>
<proteinExistence type="predicted"/>
<evidence type="ECO:0000256" key="3">
    <source>
        <dbReference type="SAM" id="Phobius"/>
    </source>
</evidence>
<reference evidence="6 7" key="1">
    <citation type="journal article" date="2020" name="bioRxiv">
        <title>Sequence and annotation of 42 cannabis genomes reveals extensive copy number variation in cannabinoid synthesis and pathogen resistance genes.</title>
        <authorList>
            <person name="Mckernan K.J."/>
            <person name="Helbert Y."/>
            <person name="Kane L.T."/>
            <person name="Ebling H."/>
            <person name="Zhang L."/>
            <person name="Liu B."/>
            <person name="Eaton Z."/>
            <person name="Mclaughlin S."/>
            <person name="Kingan S."/>
            <person name="Baybayan P."/>
            <person name="Concepcion G."/>
            <person name="Jordan M."/>
            <person name="Riva A."/>
            <person name="Barbazuk W."/>
            <person name="Harkins T."/>
        </authorList>
    </citation>
    <scope>NUCLEOTIDE SEQUENCE [LARGE SCALE GENOMIC DNA]</scope>
    <source>
        <strain evidence="7">cv. Jamaican Lion 4</strain>
        <tissue evidence="6">Leaf</tissue>
    </source>
</reference>
<dbReference type="InterPro" id="IPR011009">
    <property type="entry name" value="Kinase-like_dom_sf"/>
</dbReference>
<evidence type="ECO:0000256" key="1">
    <source>
        <dbReference type="ARBA" id="ARBA00022729"/>
    </source>
</evidence>
<dbReference type="GO" id="GO:0005524">
    <property type="term" value="F:ATP binding"/>
    <property type="evidence" value="ECO:0007669"/>
    <property type="project" value="UniProtKB-UniRule"/>
</dbReference>
<protein>
    <recommendedName>
        <fullName evidence="5">Serine-threonine/tyrosine-protein kinase catalytic domain-containing protein</fullName>
    </recommendedName>
</protein>
<feature type="chain" id="PRO_5029781227" description="Serine-threonine/tyrosine-protein kinase catalytic domain-containing protein" evidence="4">
    <location>
        <begin position="21"/>
        <end position="357"/>
    </location>
</feature>
<accession>A0A7J6ELE4</accession>
<dbReference type="SUPFAM" id="SSF56112">
    <property type="entry name" value="Protein kinase-like (PK-like)"/>
    <property type="match status" value="1"/>
</dbReference>
<organism evidence="6 7">
    <name type="scientific">Cannabis sativa</name>
    <name type="common">Hemp</name>
    <name type="synonym">Marijuana</name>
    <dbReference type="NCBI Taxonomy" id="3483"/>
    <lineage>
        <taxon>Eukaryota</taxon>
        <taxon>Viridiplantae</taxon>
        <taxon>Streptophyta</taxon>
        <taxon>Embryophyta</taxon>
        <taxon>Tracheophyta</taxon>
        <taxon>Spermatophyta</taxon>
        <taxon>Magnoliopsida</taxon>
        <taxon>eudicotyledons</taxon>
        <taxon>Gunneridae</taxon>
        <taxon>Pentapetalae</taxon>
        <taxon>rosids</taxon>
        <taxon>fabids</taxon>
        <taxon>Rosales</taxon>
        <taxon>Cannabaceae</taxon>
        <taxon>Cannabis</taxon>
    </lineage>
</organism>
<evidence type="ECO:0000256" key="4">
    <source>
        <dbReference type="SAM" id="SignalP"/>
    </source>
</evidence>
<dbReference type="PANTHER" id="PTHR47976:SF15">
    <property type="entry name" value="G-TYPE LECTIN S-RECEPTOR-LIKE SERINE_THREONINE-PROTEIN KINASE RLK1"/>
    <property type="match status" value="1"/>
</dbReference>
<feature type="binding site" evidence="2">
    <location>
        <position position="185"/>
    </location>
    <ligand>
        <name>ATP</name>
        <dbReference type="ChEBI" id="CHEBI:30616"/>
    </ligand>
</feature>
<dbReference type="Gene3D" id="3.30.200.20">
    <property type="entry name" value="Phosphorylase Kinase, domain 1"/>
    <property type="match status" value="1"/>
</dbReference>
<dbReference type="EMBL" id="JAATIP010000218">
    <property type="protein sequence ID" value="KAF4359204.1"/>
    <property type="molecule type" value="Genomic_DNA"/>
</dbReference>
<dbReference type="AlphaFoldDB" id="A0A7J6ELE4"/>
<evidence type="ECO:0000259" key="5">
    <source>
        <dbReference type="Pfam" id="PF07714"/>
    </source>
</evidence>
<name>A0A7J6ELE4_CANSA</name>
<dbReference type="Proteomes" id="UP000525078">
    <property type="component" value="Unassembled WGS sequence"/>
</dbReference>
<keyword evidence="1 4" id="KW-0732">Signal</keyword>
<keyword evidence="3" id="KW-1133">Transmembrane helix</keyword>
<sequence length="357" mass="41024">MMLRSCTMWIGLIRLCRIEAFNGDDCKDSCLKDCLCAVAIFRDGTCWKRGFLSRMARSMRILTRGLRKDNITLDGIPYVEERRKNQDELIRVGTTLLGTSVFVNILLAATVCVGFFFLRQRMVVEEVKDFITENMPDLNLRSFAYQELEEATNEFREELGRGAFGTVYKGTLDMDSSVIVIAVKKLNFVVPETEKEFKNEVNVIAQHITRILFDHPLRYKPQNILLDEYNNAKISDFGLAKLLMMNQSQPIQPLGNKRIVCCRKNVDMEIGEEGKEILTDWAYDCFTEGSLDMLVDYEVDALNDRKKLESYVKVSMWCIQENPCLRPNMRKVVQMLEGVVEVEDPPSPLPYSITTTI</sequence>
<dbReference type="GO" id="GO:0004672">
    <property type="term" value="F:protein kinase activity"/>
    <property type="evidence" value="ECO:0007669"/>
    <property type="project" value="InterPro"/>
</dbReference>
<dbReference type="InterPro" id="IPR051343">
    <property type="entry name" value="G-type_lectin_kinases/EP1-like"/>
</dbReference>
<dbReference type="InterPro" id="IPR001245">
    <property type="entry name" value="Ser-Thr/Tyr_kinase_cat_dom"/>
</dbReference>
<evidence type="ECO:0000256" key="2">
    <source>
        <dbReference type="PROSITE-ProRule" id="PRU10141"/>
    </source>
</evidence>